<keyword evidence="6" id="KW-0378">Hydrolase</keyword>
<dbReference type="InterPro" id="IPR043502">
    <property type="entry name" value="DNA/RNA_pol_sf"/>
</dbReference>
<dbReference type="FunFam" id="3.30.70.270:FF:000003">
    <property type="entry name" value="Transposon Ty3-G Gag-Pol polyprotein"/>
    <property type="match status" value="1"/>
</dbReference>
<dbReference type="FunFam" id="3.10.20.370:FF:000001">
    <property type="entry name" value="Retrovirus-related Pol polyprotein from transposon 17.6-like protein"/>
    <property type="match status" value="1"/>
</dbReference>
<dbReference type="Proteomes" id="UP000030764">
    <property type="component" value="Unassembled WGS sequence"/>
</dbReference>
<evidence type="ECO:0000313" key="12">
    <source>
        <dbReference type="Proteomes" id="UP000030764"/>
    </source>
</evidence>
<evidence type="ECO:0000256" key="7">
    <source>
        <dbReference type="ARBA" id="ARBA00022918"/>
    </source>
</evidence>
<name>A0A085LYR3_9BILA</name>
<dbReference type="SUPFAM" id="SSF56672">
    <property type="entry name" value="DNA/RNA polymerases"/>
    <property type="match status" value="1"/>
</dbReference>
<feature type="domain" description="Reverse transcriptase RNase H-like" evidence="9">
    <location>
        <begin position="187"/>
        <end position="296"/>
    </location>
</feature>
<evidence type="ECO:0000259" key="9">
    <source>
        <dbReference type="Pfam" id="PF17917"/>
    </source>
</evidence>
<keyword evidence="2" id="KW-0808">Transferase</keyword>
<sequence length="469" mass="52581">MPVDEASSNILTVNTPLGLHRVNRLPFGLKSVPAIFQRVMVSLLKDIEGVQVLLDDILISGSSQAEHWTRVYAVFQRLKEAGLRLKSEKCIFEVNEVAFLGHKISPEGISPTEDKEGPAPQNKAELQAFLTLVNFYNRFVPNRADVLAPLYQLLRDNASWKWGTEQKNAFQRIKESLSSSISLAHYDSNRRLAISCDASSIGIGVVLEHINADGTHEPIYFASRVLQPSEQKYAQVDREGLGIVFAVQKFRCFVLGRKFTIFTDHKPLLGLLQQGKPIKDCMSPRMTRWSLILSSYDYELRYRPGKSIGAADALSRLPVKDDSACAEPMPPEVFILEVEPHGPVSPKDIASATARDPILSKVRTWLMSGWPHKCPSADFAPFISKRDAFSLQRDCILFGSRVVIPSQLRQEMLRMLHRSHQGVVATKAIARSYMRWPGMASAIENMIFHCSTCQSVRHLPPREPIHLAG</sequence>
<dbReference type="GO" id="GO:0004519">
    <property type="term" value="F:endonuclease activity"/>
    <property type="evidence" value="ECO:0007669"/>
    <property type="project" value="UniProtKB-KW"/>
</dbReference>
<dbReference type="InterPro" id="IPR041588">
    <property type="entry name" value="Integrase_H2C2"/>
</dbReference>
<dbReference type="EMBL" id="KL363259">
    <property type="protein sequence ID" value="KFD50109.1"/>
    <property type="molecule type" value="Genomic_DNA"/>
</dbReference>
<dbReference type="InterPro" id="IPR000477">
    <property type="entry name" value="RT_dom"/>
</dbReference>
<feature type="domain" description="Integrase zinc-binding" evidence="10">
    <location>
        <begin position="404"/>
        <end position="457"/>
    </location>
</feature>
<evidence type="ECO:0000256" key="2">
    <source>
        <dbReference type="ARBA" id="ARBA00022679"/>
    </source>
</evidence>
<dbReference type="PANTHER" id="PTHR37984">
    <property type="entry name" value="PROTEIN CBG26694"/>
    <property type="match status" value="1"/>
</dbReference>
<evidence type="ECO:0000259" key="8">
    <source>
        <dbReference type="Pfam" id="PF00078"/>
    </source>
</evidence>
<evidence type="ECO:0000313" key="11">
    <source>
        <dbReference type="EMBL" id="KFD50109.1"/>
    </source>
</evidence>
<dbReference type="CDD" id="cd01647">
    <property type="entry name" value="RT_LTR"/>
    <property type="match status" value="1"/>
</dbReference>
<dbReference type="PANTHER" id="PTHR37984:SF12">
    <property type="entry name" value="RIBONUCLEASE H"/>
    <property type="match status" value="1"/>
</dbReference>
<dbReference type="Pfam" id="PF17921">
    <property type="entry name" value="Integrase_H2C2"/>
    <property type="match status" value="1"/>
</dbReference>
<evidence type="ECO:0000256" key="5">
    <source>
        <dbReference type="ARBA" id="ARBA00022759"/>
    </source>
</evidence>
<dbReference type="CDD" id="cd09274">
    <property type="entry name" value="RNase_HI_RT_Ty3"/>
    <property type="match status" value="1"/>
</dbReference>
<keyword evidence="7" id="KW-0695">RNA-directed DNA polymerase</keyword>
<gene>
    <name evidence="11" type="ORF">M513_09069</name>
</gene>
<dbReference type="EC" id="2.7.7.49" evidence="1"/>
<organism evidence="11 12">
    <name type="scientific">Trichuris suis</name>
    <name type="common">pig whipworm</name>
    <dbReference type="NCBI Taxonomy" id="68888"/>
    <lineage>
        <taxon>Eukaryota</taxon>
        <taxon>Metazoa</taxon>
        <taxon>Ecdysozoa</taxon>
        <taxon>Nematoda</taxon>
        <taxon>Enoplea</taxon>
        <taxon>Dorylaimia</taxon>
        <taxon>Trichinellida</taxon>
        <taxon>Trichuridae</taxon>
        <taxon>Trichuris</taxon>
    </lineage>
</organism>
<dbReference type="FunFam" id="1.10.340.70:FF:000003">
    <property type="entry name" value="Protein CBG25708"/>
    <property type="match status" value="1"/>
</dbReference>
<dbReference type="Pfam" id="PF17917">
    <property type="entry name" value="RT_RNaseH"/>
    <property type="match status" value="1"/>
</dbReference>
<dbReference type="InterPro" id="IPR050951">
    <property type="entry name" value="Retrovirus_Pol_polyprotein"/>
</dbReference>
<evidence type="ECO:0000256" key="6">
    <source>
        <dbReference type="ARBA" id="ARBA00022801"/>
    </source>
</evidence>
<dbReference type="AlphaFoldDB" id="A0A085LYR3"/>
<dbReference type="Pfam" id="PF00078">
    <property type="entry name" value="RVT_1"/>
    <property type="match status" value="1"/>
</dbReference>
<dbReference type="InterPro" id="IPR043128">
    <property type="entry name" value="Rev_trsase/Diguanyl_cyclase"/>
</dbReference>
<dbReference type="GO" id="GO:0003964">
    <property type="term" value="F:RNA-directed DNA polymerase activity"/>
    <property type="evidence" value="ECO:0007669"/>
    <property type="project" value="UniProtKB-KW"/>
</dbReference>
<dbReference type="InterPro" id="IPR041373">
    <property type="entry name" value="RT_RNaseH"/>
</dbReference>
<dbReference type="Gene3D" id="3.10.10.10">
    <property type="entry name" value="HIV Type 1 Reverse Transcriptase, subunit A, domain 1"/>
    <property type="match status" value="1"/>
</dbReference>
<proteinExistence type="predicted"/>
<dbReference type="FunFam" id="3.30.70.270:FF:000020">
    <property type="entry name" value="Transposon Tf2-6 polyprotein-like Protein"/>
    <property type="match status" value="1"/>
</dbReference>
<accession>A0A085LYR3</accession>
<keyword evidence="12" id="KW-1185">Reference proteome</keyword>
<keyword evidence="4" id="KW-0540">Nuclease</keyword>
<evidence type="ECO:0000256" key="4">
    <source>
        <dbReference type="ARBA" id="ARBA00022722"/>
    </source>
</evidence>
<evidence type="ECO:0000259" key="10">
    <source>
        <dbReference type="Pfam" id="PF17921"/>
    </source>
</evidence>
<evidence type="ECO:0000256" key="1">
    <source>
        <dbReference type="ARBA" id="ARBA00012493"/>
    </source>
</evidence>
<evidence type="ECO:0000256" key="3">
    <source>
        <dbReference type="ARBA" id="ARBA00022695"/>
    </source>
</evidence>
<feature type="domain" description="Reverse transcriptase" evidence="8">
    <location>
        <begin position="18"/>
        <end position="104"/>
    </location>
</feature>
<keyword evidence="5" id="KW-0255">Endonuclease</keyword>
<dbReference type="Gene3D" id="1.10.340.70">
    <property type="match status" value="1"/>
</dbReference>
<protein>
    <recommendedName>
        <fullName evidence="1">RNA-directed DNA polymerase</fullName>
        <ecNumber evidence="1">2.7.7.49</ecNumber>
    </recommendedName>
</protein>
<dbReference type="Gene3D" id="3.30.70.270">
    <property type="match status" value="2"/>
</dbReference>
<reference evidence="11 12" key="1">
    <citation type="journal article" date="2014" name="Nat. Genet.">
        <title>Genome and transcriptome of the porcine whipworm Trichuris suis.</title>
        <authorList>
            <person name="Jex A.R."/>
            <person name="Nejsum P."/>
            <person name="Schwarz E.M."/>
            <person name="Hu L."/>
            <person name="Young N.D."/>
            <person name="Hall R.S."/>
            <person name="Korhonen P.K."/>
            <person name="Liao S."/>
            <person name="Thamsborg S."/>
            <person name="Xia J."/>
            <person name="Xu P."/>
            <person name="Wang S."/>
            <person name="Scheerlinck J.P."/>
            <person name="Hofmann A."/>
            <person name="Sternberg P.W."/>
            <person name="Wang J."/>
            <person name="Gasser R.B."/>
        </authorList>
    </citation>
    <scope>NUCLEOTIDE SEQUENCE [LARGE SCALE GENOMIC DNA]</scope>
    <source>
        <strain evidence="11">DCEP-RM93M</strain>
    </source>
</reference>
<keyword evidence="3" id="KW-0548">Nucleotidyltransferase</keyword>